<dbReference type="AlphaFoldDB" id="A0AAD7ZW16"/>
<accession>A0AAD7ZW16</accession>
<dbReference type="PANTHER" id="PTHR12236">
    <property type="entry name" value="STRUCTURAL CONTITUENT OF CUTICLE"/>
    <property type="match status" value="1"/>
</dbReference>
<evidence type="ECO:0000313" key="6">
    <source>
        <dbReference type="Proteomes" id="UP001233999"/>
    </source>
</evidence>
<dbReference type="GO" id="GO:0042302">
    <property type="term" value="F:structural constituent of cuticle"/>
    <property type="evidence" value="ECO:0007669"/>
    <property type="project" value="UniProtKB-UniRule"/>
</dbReference>
<reference evidence="5" key="2">
    <citation type="submission" date="2023-05" db="EMBL/GenBank/DDBJ databases">
        <authorList>
            <person name="Fouks B."/>
        </authorList>
    </citation>
    <scope>NUCLEOTIDE SEQUENCE</scope>
    <source>
        <strain evidence="5">Stay&amp;Tobe</strain>
        <tissue evidence="5">Testes</tissue>
    </source>
</reference>
<feature type="non-terminal residue" evidence="5">
    <location>
        <position position="195"/>
    </location>
</feature>
<keyword evidence="2" id="KW-0677">Repeat</keyword>
<dbReference type="InterPro" id="IPR051217">
    <property type="entry name" value="Insect_Cuticle_Struc_Prot"/>
</dbReference>
<organism evidence="5 6">
    <name type="scientific">Diploptera punctata</name>
    <name type="common">Pacific beetle cockroach</name>
    <dbReference type="NCBI Taxonomy" id="6984"/>
    <lineage>
        <taxon>Eukaryota</taxon>
        <taxon>Metazoa</taxon>
        <taxon>Ecdysozoa</taxon>
        <taxon>Arthropoda</taxon>
        <taxon>Hexapoda</taxon>
        <taxon>Insecta</taxon>
        <taxon>Pterygota</taxon>
        <taxon>Neoptera</taxon>
        <taxon>Polyneoptera</taxon>
        <taxon>Dictyoptera</taxon>
        <taxon>Blattodea</taxon>
        <taxon>Blaberoidea</taxon>
        <taxon>Blaberidae</taxon>
        <taxon>Diplopterinae</taxon>
        <taxon>Diploptera</taxon>
    </lineage>
</organism>
<evidence type="ECO:0000256" key="2">
    <source>
        <dbReference type="ARBA" id="ARBA00022737"/>
    </source>
</evidence>
<keyword evidence="6" id="KW-1185">Reference proteome</keyword>
<proteinExistence type="predicted"/>
<feature type="signal peptide" evidence="4">
    <location>
        <begin position="1"/>
        <end position="18"/>
    </location>
</feature>
<evidence type="ECO:0000256" key="3">
    <source>
        <dbReference type="PROSITE-ProRule" id="PRU00497"/>
    </source>
</evidence>
<dbReference type="PROSITE" id="PS51155">
    <property type="entry name" value="CHIT_BIND_RR_2"/>
    <property type="match status" value="1"/>
</dbReference>
<name>A0AAD7ZW16_DIPPU</name>
<protein>
    <submittedName>
        <fullName evidence="5">Uncharacterized protein</fullName>
    </submittedName>
</protein>
<dbReference type="InterPro" id="IPR031311">
    <property type="entry name" value="CHIT_BIND_RR_consensus"/>
</dbReference>
<keyword evidence="4" id="KW-0732">Signal</keyword>
<keyword evidence="1 3" id="KW-0193">Cuticle</keyword>
<feature type="chain" id="PRO_5042107230" evidence="4">
    <location>
        <begin position="19"/>
        <end position="195"/>
    </location>
</feature>
<dbReference type="EMBL" id="JASPKZ010006066">
    <property type="protein sequence ID" value="KAJ9587752.1"/>
    <property type="molecule type" value="Genomic_DNA"/>
</dbReference>
<dbReference type="Proteomes" id="UP001233999">
    <property type="component" value="Unassembled WGS sequence"/>
</dbReference>
<dbReference type="PANTHER" id="PTHR12236:SF94">
    <property type="entry name" value="CCP84AA-RELATED"/>
    <property type="match status" value="1"/>
</dbReference>
<gene>
    <name evidence="5" type="ORF">L9F63_018824</name>
</gene>
<sequence>MANTKLVVLAVLLVAAQGQLIHPNPEYDPHPQYSFGYSVDDPLTGDSKAQQETRDGDVVQGSYSLLEPDGTRRTVAYAADPISGFNAVVSKEPAGVVAPQVRYAAPVGVAAPQVRYAAPVGVAAPQAFWVSLWPILLCLTFLLQYDRSLTVPRLPPIFRGTVLQCRSSGEYYSGASGYYLLMSDSIVKKKKLKSP</sequence>
<evidence type="ECO:0000256" key="1">
    <source>
        <dbReference type="ARBA" id="ARBA00022460"/>
    </source>
</evidence>
<dbReference type="Pfam" id="PF00379">
    <property type="entry name" value="Chitin_bind_4"/>
    <property type="match status" value="1"/>
</dbReference>
<comment type="caution">
    <text evidence="5">The sequence shown here is derived from an EMBL/GenBank/DDBJ whole genome shotgun (WGS) entry which is preliminary data.</text>
</comment>
<dbReference type="GO" id="GO:0031012">
    <property type="term" value="C:extracellular matrix"/>
    <property type="evidence" value="ECO:0007669"/>
    <property type="project" value="TreeGrafter"/>
</dbReference>
<evidence type="ECO:0000256" key="4">
    <source>
        <dbReference type="SAM" id="SignalP"/>
    </source>
</evidence>
<dbReference type="GO" id="GO:0005615">
    <property type="term" value="C:extracellular space"/>
    <property type="evidence" value="ECO:0007669"/>
    <property type="project" value="TreeGrafter"/>
</dbReference>
<dbReference type="PRINTS" id="PR00947">
    <property type="entry name" value="CUTICLE"/>
</dbReference>
<dbReference type="InterPro" id="IPR000618">
    <property type="entry name" value="Insect_cuticle"/>
</dbReference>
<dbReference type="PROSITE" id="PS00233">
    <property type="entry name" value="CHIT_BIND_RR_1"/>
    <property type="match status" value="1"/>
</dbReference>
<reference evidence="5" key="1">
    <citation type="journal article" date="2023" name="IScience">
        <title>Live-bearing cockroach genome reveals convergent evolutionary mechanisms linked to viviparity in insects and beyond.</title>
        <authorList>
            <person name="Fouks B."/>
            <person name="Harrison M.C."/>
            <person name="Mikhailova A.A."/>
            <person name="Marchal E."/>
            <person name="English S."/>
            <person name="Carruthers M."/>
            <person name="Jennings E.C."/>
            <person name="Chiamaka E.L."/>
            <person name="Frigard R.A."/>
            <person name="Pippel M."/>
            <person name="Attardo G.M."/>
            <person name="Benoit J.B."/>
            <person name="Bornberg-Bauer E."/>
            <person name="Tobe S.S."/>
        </authorList>
    </citation>
    <scope>NUCLEOTIDE SEQUENCE</scope>
    <source>
        <strain evidence="5">Stay&amp;Tobe</strain>
    </source>
</reference>
<evidence type="ECO:0000313" key="5">
    <source>
        <dbReference type="EMBL" id="KAJ9587752.1"/>
    </source>
</evidence>